<feature type="domain" description="DUF7647" evidence="14">
    <location>
        <begin position="710"/>
        <end position="888"/>
    </location>
</feature>
<accession>A0AAN9KBR4</accession>
<keyword evidence="16" id="KW-1185">Reference proteome</keyword>
<dbReference type="InterPro" id="IPR035625">
    <property type="entry name" value="Tfc3-like_eWH"/>
</dbReference>
<dbReference type="Pfam" id="PF04182">
    <property type="entry name" value="B-block_TFIIIC"/>
    <property type="match status" value="1"/>
</dbReference>
<proteinExistence type="predicted"/>
<dbReference type="CDD" id="cd16169">
    <property type="entry name" value="Tau138_eWH"/>
    <property type="match status" value="1"/>
</dbReference>
<dbReference type="Pfam" id="PF24658">
    <property type="entry name" value="DUF7647"/>
    <property type="match status" value="1"/>
</dbReference>
<dbReference type="Pfam" id="PF24101">
    <property type="entry name" value="WHD_GTF3C1"/>
    <property type="match status" value="1"/>
</dbReference>
<dbReference type="InterPro" id="IPR056063">
    <property type="entry name" value="DUF7646"/>
</dbReference>
<dbReference type="InterPro" id="IPR056020">
    <property type="entry name" value="DUF7599"/>
</dbReference>
<evidence type="ECO:0000256" key="4">
    <source>
        <dbReference type="ARBA" id="ARBA00023163"/>
    </source>
</evidence>
<dbReference type="Pfam" id="PF24538">
    <property type="entry name" value="DUF7599"/>
    <property type="match status" value="1"/>
</dbReference>
<dbReference type="InterPro" id="IPR056428">
    <property type="entry name" value="WH_GTF3C1"/>
</dbReference>
<evidence type="ECO:0000259" key="12">
    <source>
        <dbReference type="Pfam" id="PF24655"/>
    </source>
</evidence>
<organism evidence="15 16">
    <name type="scientific">Canavalia gladiata</name>
    <name type="common">Sword bean</name>
    <name type="synonym">Dolichos gladiatus</name>
    <dbReference type="NCBI Taxonomy" id="3824"/>
    <lineage>
        <taxon>Eukaryota</taxon>
        <taxon>Viridiplantae</taxon>
        <taxon>Streptophyta</taxon>
        <taxon>Embryophyta</taxon>
        <taxon>Tracheophyta</taxon>
        <taxon>Spermatophyta</taxon>
        <taxon>Magnoliopsida</taxon>
        <taxon>eudicotyledons</taxon>
        <taxon>Gunneridae</taxon>
        <taxon>Pentapetalae</taxon>
        <taxon>rosids</taxon>
        <taxon>fabids</taxon>
        <taxon>Fabales</taxon>
        <taxon>Fabaceae</taxon>
        <taxon>Papilionoideae</taxon>
        <taxon>50 kb inversion clade</taxon>
        <taxon>NPAAA clade</taxon>
        <taxon>indigoferoid/millettioid clade</taxon>
        <taxon>Phaseoleae</taxon>
        <taxon>Canavalia</taxon>
    </lineage>
</organism>
<dbReference type="InterPro" id="IPR046488">
    <property type="entry name" value="Sfc3/Tfc3_C"/>
</dbReference>
<gene>
    <name evidence="15" type="ORF">VNO77_39171</name>
</gene>
<dbReference type="FunFam" id="1.10.10.10:FF:000665">
    <property type="entry name" value="Uncharacterized protein"/>
    <property type="match status" value="1"/>
</dbReference>
<evidence type="ECO:0000256" key="5">
    <source>
        <dbReference type="ARBA" id="ARBA00023242"/>
    </source>
</evidence>
<dbReference type="Pfam" id="PF20222">
    <property type="entry name" value="DUF6581"/>
    <property type="match status" value="1"/>
</dbReference>
<feature type="domain" description="DUF7599" evidence="11">
    <location>
        <begin position="221"/>
        <end position="304"/>
    </location>
</feature>
<protein>
    <recommendedName>
        <fullName evidence="17">B-block binding subunit of TFIIIC domain-containing protein</fullName>
    </recommendedName>
</protein>
<evidence type="ECO:0000259" key="7">
    <source>
        <dbReference type="Pfam" id="PF04182"/>
    </source>
</evidence>
<name>A0AAN9KBR4_CANGL</name>
<evidence type="ECO:0000256" key="1">
    <source>
        <dbReference type="ARBA" id="ARBA00004123"/>
    </source>
</evidence>
<dbReference type="InterPro" id="IPR036388">
    <property type="entry name" value="WH-like_DNA-bd_sf"/>
</dbReference>
<dbReference type="GO" id="GO:0003677">
    <property type="term" value="F:DNA binding"/>
    <property type="evidence" value="ECO:0007669"/>
    <property type="project" value="UniProtKB-KW"/>
</dbReference>
<keyword evidence="5" id="KW-0539">Nucleus</keyword>
<evidence type="ECO:0000256" key="3">
    <source>
        <dbReference type="ARBA" id="ARBA00023125"/>
    </source>
</evidence>
<keyword evidence="4" id="KW-0804">Transcription</keyword>
<evidence type="ECO:0000256" key="2">
    <source>
        <dbReference type="ARBA" id="ARBA00022553"/>
    </source>
</evidence>
<dbReference type="EMBL" id="JAYMYQ010000009">
    <property type="protein sequence ID" value="KAK7313964.1"/>
    <property type="molecule type" value="Genomic_DNA"/>
</dbReference>
<dbReference type="GO" id="GO:0006384">
    <property type="term" value="P:transcription initiation at RNA polymerase III promoter"/>
    <property type="evidence" value="ECO:0007669"/>
    <property type="project" value="InterPro"/>
</dbReference>
<dbReference type="SUPFAM" id="SSF46785">
    <property type="entry name" value="Winged helix' DNA-binding domain"/>
    <property type="match status" value="1"/>
</dbReference>
<evidence type="ECO:0000259" key="14">
    <source>
        <dbReference type="Pfam" id="PF24658"/>
    </source>
</evidence>
<dbReference type="Pfam" id="PF23704">
    <property type="entry name" value="WHD_GTF3C1_N"/>
    <property type="match status" value="1"/>
</dbReference>
<dbReference type="Pfam" id="PF24657">
    <property type="entry name" value="DUF7646"/>
    <property type="match status" value="1"/>
</dbReference>
<evidence type="ECO:0000256" key="6">
    <source>
        <dbReference type="SAM" id="MobiDB-lite"/>
    </source>
</evidence>
<feature type="domain" description="DUF7646" evidence="13">
    <location>
        <begin position="311"/>
        <end position="394"/>
    </location>
</feature>
<dbReference type="GO" id="GO:0005634">
    <property type="term" value="C:nucleus"/>
    <property type="evidence" value="ECO:0007669"/>
    <property type="project" value="UniProtKB-SubCell"/>
</dbReference>
<feature type="domain" description="GTF3C1 extended winged-helix" evidence="10">
    <location>
        <begin position="518"/>
        <end position="625"/>
    </location>
</feature>
<evidence type="ECO:0000259" key="11">
    <source>
        <dbReference type="Pfam" id="PF24538"/>
    </source>
</evidence>
<dbReference type="InterPro" id="IPR056467">
    <property type="entry name" value="eWH_GTF3C1"/>
</dbReference>
<sequence length="1830" mass="207190">MDSVINAAVEEVCAGIEDGLTLAALWTKLEGSPSLSSSNLHLSPTVKRAIWTNLLRIPTLRFEPQPCSLELEDAEKINLKIFAGQSLADNFVGLYDSQSLQHTQMRVLHQLANARANGITQAQLAKHLHIDGNNFHYVLRSLECQGLIVKHSAIERKKQISCDGESKNYPCVATHLVYLHRYAKQLASHQRVEFEITKFNAPGDGCEDADGTTLQTDVHLKDYTPQMKAVCDKLARANGKVLLVSDIRKDLGYCGSRPRQRAWRQISHRLKADGIVEQFDAKVNGKIEACLRLLDPRTTESGNEDKKLNSGKICQVMDQLVELPIERQIFDIIDAAGSCGITLKEICERLGIDLKKNHIRLINLCYRFGMKVQEEQCLKSKTIRVWTSKNFNPEPEVELICKVDENKILNQCVPDSSKIISEFEASTSSGELADPAKLEDIGVGAEISCVSPSNIESNFVEMPTDMQDLALDRRGTVSCCKLVSSSVEADNVPSGAFPSDALKPFSTGSYQRYAGLSFTVDNTRRANRILERLKDERFILKPEINRWLNGFEKDKSTKLDRKTIDRILTKLQEQGQVKCITVHSPLISEYSRTKDCMVVVHPSISLSPELFDEIQDRIRSFNNYIRSKSTSYQKNDELIPVIEEIQKNHSVIVPGGQSGKVEAMCANGFVLAKMIRAKLLHSFLWDCMHRSANHIDALSSTKCVYELTDNPHSSSKLFSLEAVVKEIPVELFLQVVGSSQKYEEMIEKCKMGLRLSDLPPEEYKCLMDARATGRLSLVIDILRRLKLIRMVADLQSRNGVRTPHTFTHMMELRPYIEEPLSNDAASLNFISLDLRPRIRHDFVLSNRDAVDEYWQTLEYCYATADRKAASYAFPGSVVHELFLFRSWASTRLMTAAQRAELLKRVTKDDLSEKISFRDSEKIAKDLNLTFEQVLSMKRRHCLNQLKDEEKENNSLKCKGSSSRRRKKNSTELRPAKHARVDTVNDGVGMHIEEPHNLGVHSGECATHMEEFEEDDYEAEGSQDCIPINQCVLTKMKPKRQRRFVWSDKTDRQLVIEYVKKRAVLGARYHRIDWTSISDLPAPPSTCMRRMNLLNGNLRFRKAVNKLCNMLSERYAKQLENSENMSLNKDDCKQFVRSQSCGGIQNSSSPDVEIQMTSLNREAWDDFENINIKAALDEILRCKMMAKLDGSSQKVQSQYEGWSDAKVNADGYESQENEEITPAIPSEIIQSHHGKPHTFSAQRSRRQRLDKKFTRFLNNRANVYGQVYESLAVSNAVELFKLVFLSTSTGPQAPNLLADILRRYSEHDLYAAFNYLREKKIMVGGNGNERFELSQQFLHSVSKSPFPFNTRKRAVKFSAWLEERDKDLIEVGVDLAEDLQCGDIFHLFALVSSGELSISPCLPDNGVGEAEDLRSAKRKSDAIESSYNDKAKKLKSLFGVEGEIISRREKGFPGINISAHRTTISRANILNMSKDNDNNGQPFEGNLQLNISQSNNCSPPDHMLEIINSCDPISVEENYTESPWEAMAGYARHLMSESSNQEHSYPICAEVFRVVYAAIQKVGDQGLSMGEISQVINLPGAEVDRIIVDALQAFGRVLKVNAYDTVRYVDALYHHKYFFTPVSDFHRVQPSSTKAAEKSDNTRKLYKSEKRDTISVDTLRERSTGIDNVHKVTILNLPHGDVDLENQACDRNEGCMRDKLDLSRIDHKKEKNKFSFGELCVPILPWINGDGTINNVVYNGLRRHVLGIVMQNPGILEDDILRRMHVLNPQNCRTLLELMVLDKHLIVRKMHQNIFGEGPSVLQHLIGSKSSQSKLICREHFFANPISTSLL</sequence>
<dbReference type="InterPro" id="IPR036390">
    <property type="entry name" value="WH_DNA-bd_sf"/>
</dbReference>
<dbReference type="InterPro" id="IPR044210">
    <property type="entry name" value="Tfc3-like"/>
</dbReference>
<feature type="region of interest" description="Disordered" evidence="6">
    <location>
        <begin position="952"/>
        <end position="974"/>
    </location>
</feature>
<dbReference type="PANTHER" id="PTHR15180:SF1">
    <property type="entry name" value="GENERAL TRANSCRIPTION FACTOR 3C POLYPEPTIDE 1"/>
    <property type="match status" value="1"/>
</dbReference>
<dbReference type="Proteomes" id="UP001367508">
    <property type="component" value="Unassembled WGS sequence"/>
</dbReference>
<keyword evidence="3" id="KW-0238">DNA-binding</keyword>
<dbReference type="InterPro" id="IPR056062">
    <property type="entry name" value="DUF7645"/>
</dbReference>
<feature type="domain" description="DUF7645" evidence="12">
    <location>
        <begin position="889"/>
        <end position="940"/>
    </location>
</feature>
<dbReference type="Gene3D" id="1.10.10.10">
    <property type="entry name" value="Winged helix-like DNA-binding domain superfamily/Winged helix DNA-binding domain"/>
    <property type="match status" value="1"/>
</dbReference>
<evidence type="ECO:0000259" key="10">
    <source>
        <dbReference type="Pfam" id="PF24101"/>
    </source>
</evidence>
<evidence type="ECO:0000259" key="8">
    <source>
        <dbReference type="Pfam" id="PF20222"/>
    </source>
</evidence>
<evidence type="ECO:0000259" key="9">
    <source>
        <dbReference type="Pfam" id="PF23704"/>
    </source>
</evidence>
<dbReference type="GO" id="GO:0000127">
    <property type="term" value="C:transcription factor TFIIIC complex"/>
    <property type="evidence" value="ECO:0007669"/>
    <property type="project" value="InterPro"/>
</dbReference>
<feature type="domain" description="B-block binding subunit of TFIIIC" evidence="7">
    <location>
        <begin position="103"/>
        <end position="185"/>
    </location>
</feature>
<dbReference type="PANTHER" id="PTHR15180">
    <property type="entry name" value="GENERAL TRANSCRIPTION FACTOR 3C POLYPEPTIDE 1"/>
    <property type="match status" value="1"/>
</dbReference>
<dbReference type="GO" id="GO:0042791">
    <property type="term" value="P:5S class rRNA transcription by RNA polymerase III"/>
    <property type="evidence" value="ECO:0007669"/>
    <property type="project" value="TreeGrafter"/>
</dbReference>
<dbReference type="InterPro" id="IPR007309">
    <property type="entry name" value="TFIIIC_Bblock-bd"/>
</dbReference>
<evidence type="ECO:0008006" key="17">
    <source>
        <dbReference type="Google" id="ProtNLM"/>
    </source>
</evidence>
<evidence type="ECO:0000259" key="13">
    <source>
        <dbReference type="Pfam" id="PF24657"/>
    </source>
</evidence>
<evidence type="ECO:0000313" key="16">
    <source>
        <dbReference type="Proteomes" id="UP001367508"/>
    </source>
</evidence>
<feature type="domain" description="General transcription factor 3C polypeptide 1 winged-helix" evidence="9">
    <location>
        <begin position="1"/>
        <end position="95"/>
    </location>
</feature>
<comment type="caution">
    <text evidence="15">The sequence shown here is derived from an EMBL/GenBank/DDBJ whole genome shotgun (WGS) entry which is preliminary data.</text>
</comment>
<evidence type="ECO:0000313" key="15">
    <source>
        <dbReference type="EMBL" id="KAK7313964.1"/>
    </source>
</evidence>
<comment type="subcellular location">
    <subcellularLocation>
        <location evidence="1">Nucleus</location>
    </subcellularLocation>
</comment>
<keyword evidence="2" id="KW-0597">Phosphoprotein</keyword>
<dbReference type="Pfam" id="PF24655">
    <property type="entry name" value="DUF7645"/>
    <property type="match status" value="1"/>
</dbReference>
<reference evidence="15 16" key="1">
    <citation type="submission" date="2024-01" db="EMBL/GenBank/DDBJ databases">
        <title>The genomes of 5 underutilized Papilionoideae crops provide insights into root nodulation and disease resistanc.</title>
        <authorList>
            <person name="Jiang F."/>
        </authorList>
    </citation>
    <scope>NUCLEOTIDE SEQUENCE [LARGE SCALE GENOMIC DNA]</scope>
    <source>
        <strain evidence="15">LVBAO_FW01</strain>
        <tissue evidence="15">Leaves</tissue>
    </source>
</reference>
<feature type="domain" description="Transcription factor tau subunit sfc3/Tfc3 C-terminal" evidence="8">
    <location>
        <begin position="1286"/>
        <end position="1402"/>
    </location>
</feature>
<dbReference type="InterPro" id="IPR056064">
    <property type="entry name" value="DUF7647"/>
</dbReference>